<evidence type="ECO:0000256" key="1">
    <source>
        <dbReference type="ARBA" id="ARBA00009924"/>
    </source>
</evidence>
<dbReference type="PIRSF" id="PIRSF028756">
    <property type="entry name" value="PPK2_prd"/>
    <property type="match status" value="1"/>
</dbReference>
<dbReference type="PANTHER" id="PTHR34383">
    <property type="entry name" value="POLYPHOSPHATE:AMP PHOSPHOTRANSFERASE-RELATED"/>
    <property type="match status" value="1"/>
</dbReference>
<dbReference type="InterPro" id="IPR027417">
    <property type="entry name" value="P-loop_NTPase"/>
</dbReference>
<dbReference type="GO" id="GO:0008976">
    <property type="term" value="F:polyphosphate kinase activity"/>
    <property type="evidence" value="ECO:0007669"/>
    <property type="project" value="UniProtKB-EC"/>
</dbReference>
<evidence type="ECO:0000256" key="3">
    <source>
        <dbReference type="ARBA" id="ARBA00022777"/>
    </source>
</evidence>
<gene>
    <name evidence="6" type="primary">ppk2</name>
    <name evidence="6" type="ORF">MU516_15445</name>
</gene>
<organism evidence="6 7">
    <name type="scientific">Paracoccus maritimus</name>
    <dbReference type="NCBI Taxonomy" id="2933292"/>
    <lineage>
        <taxon>Bacteria</taxon>
        <taxon>Pseudomonadati</taxon>
        <taxon>Pseudomonadota</taxon>
        <taxon>Alphaproteobacteria</taxon>
        <taxon>Rhodobacterales</taxon>
        <taxon>Paracoccaceae</taxon>
        <taxon>Paracoccus</taxon>
    </lineage>
</organism>
<dbReference type="Gene3D" id="3.40.50.300">
    <property type="entry name" value="P-loop containing nucleotide triphosphate hydrolases"/>
    <property type="match status" value="1"/>
</dbReference>
<dbReference type="EMBL" id="JANAVZ010000009">
    <property type="protein sequence ID" value="MCT4334260.1"/>
    <property type="molecule type" value="Genomic_DNA"/>
</dbReference>
<reference evidence="6 7" key="1">
    <citation type="submission" date="2022-04" db="EMBL/GenBank/DDBJ databases">
        <title>Paracoccus sp. YLB-12 draft genome sequence.</title>
        <authorList>
            <person name="Yu L."/>
        </authorList>
    </citation>
    <scope>NUCLEOTIDE SEQUENCE [LARGE SCALE GENOMIC DNA]</scope>
    <source>
        <strain evidence="6 7">YLB-12</strain>
    </source>
</reference>
<evidence type="ECO:0000313" key="7">
    <source>
        <dbReference type="Proteomes" id="UP001320702"/>
    </source>
</evidence>
<dbReference type="Pfam" id="PF03976">
    <property type="entry name" value="PPK2"/>
    <property type="match status" value="1"/>
</dbReference>
<keyword evidence="7" id="KW-1185">Reference proteome</keyword>
<name>A0ABT2KCJ4_9RHOB</name>
<comment type="function">
    <text evidence="4">Uses inorganic polyphosphate (polyP) as a donor to convert GDP to GTP or ADP to ATP.</text>
</comment>
<dbReference type="SUPFAM" id="SSF52540">
    <property type="entry name" value="P-loop containing nucleoside triphosphate hydrolases"/>
    <property type="match status" value="1"/>
</dbReference>
<evidence type="ECO:0000256" key="2">
    <source>
        <dbReference type="ARBA" id="ARBA00022679"/>
    </source>
</evidence>
<evidence type="ECO:0000313" key="6">
    <source>
        <dbReference type="EMBL" id="MCT4334260.1"/>
    </source>
</evidence>
<comment type="similarity">
    <text evidence="1 4">Belongs to the polyphosphate kinase 2 (PPK2) family. Class I subfamily.</text>
</comment>
<keyword evidence="3 4" id="KW-0418">Kinase</keyword>
<dbReference type="NCBIfam" id="TIGR03707">
    <property type="entry name" value="PPK2_P_aer"/>
    <property type="match status" value="1"/>
</dbReference>
<dbReference type="RefSeq" id="WP_260278176.1">
    <property type="nucleotide sequence ID" value="NZ_JANAVZ010000009.1"/>
</dbReference>
<sequence>MAKSNRAMPELPLVGQISDYLDKGAPKEIRKTIEKAGKHDILDPGYPYREEMDKDDYEDHLEALQLQLVRMMHDVVSTGKRLVVLFEGRDAAGKGGTIERVRENLNPRSCYIVALPKPTEREQDQWYFQRYVDWLPAAGEIALFDRSWYNRGVVERVFGFSTDHQRNAFFRQLPGFEQTLVDDGITLVKLWLNVGRAEQLKRFLDREQDPLKQWKLSPIDVDGLAKWDDYSTAIRDTLNLSHSPIAPWTVIRSDDKRRARIAAIQTILHAVDYAGKNPRAIGKVDPQVAGDPELLL</sequence>
<comment type="subunit">
    <text evidence="4">Homotetramer.</text>
</comment>
<evidence type="ECO:0000259" key="5">
    <source>
        <dbReference type="Pfam" id="PF03976"/>
    </source>
</evidence>
<dbReference type="InterPro" id="IPR016898">
    <property type="entry name" value="Polyphosphate_phosphotransfera"/>
</dbReference>
<comment type="caution">
    <text evidence="6">The sequence shown here is derived from an EMBL/GenBank/DDBJ whole genome shotgun (WGS) entry which is preliminary data.</text>
</comment>
<dbReference type="InterPro" id="IPR022486">
    <property type="entry name" value="PPK2_PA0141"/>
</dbReference>
<keyword evidence="2 4" id="KW-0808">Transferase</keyword>
<evidence type="ECO:0000256" key="4">
    <source>
        <dbReference type="RuleBase" id="RU369062"/>
    </source>
</evidence>
<feature type="domain" description="Polyphosphate kinase-2-related" evidence="5">
    <location>
        <begin position="52"/>
        <end position="276"/>
    </location>
</feature>
<dbReference type="EC" id="2.7.4.-" evidence="4"/>
<dbReference type="PANTHER" id="PTHR34383:SF1">
    <property type="entry name" value="ADP-POLYPHOSPHATE PHOSPHOTRANSFERASE"/>
    <property type="match status" value="1"/>
</dbReference>
<proteinExistence type="inferred from homology"/>
<dbReference type="Proteomes" id="UP001320702">
    <property type="component" value="Unassembled WGS sequence"/>
</dbReference>
<protein>
    <recommendedName>
        <fullName evidence="4">ADP/GDP-polyphosphate phosphotransferase</fullName>
        <ecNumber evidence="4">2.7.4.-</ecNumber>
    </recommendedName>
    <alternativeName>
        <fullName evidence="4">Polyphosphate kinase PPK2</fullName>
    </alternativeName>
</protein>
<accession>A0ABT2KCJ4</accession>
<dbReference type="InterPro" id="IPR022488">
    <property type="entry name" value="PPK2-related"/>
</dbReference>